<feature type="region of interest" description="Disordered" evidence="3">
    <location>
        <begin position="216"/>
        <end position="255"/>
    </location>
</feature>
<dbReference type="GO" id="GO:0080041">
    <property type="term" value="F:ADP-ribose pyrophosphohydrolase activity"/>
    <property type="evidence" value="ECO:0007669"/>
    <property type="project" value="TreeGrafter"/>
</dbReference>
<name>A0AA38XS77_9EURO</name>
<feature type="region of interest" description="Disordered" evidence="3">
    <location>
        <begin position="126"/>
        <end position="149"/>
    </location>
</feature>
<dbReference type="Gene3D" id="3.90.79.10">
    <property type="entry name" value="Nucleoside Triphosphate Pyrophosphohydrolase"/>
    <property type="match status" value="2"/>
</dbReference>
<protein>
    <recommendedName>
        <fullName evidence="6">Nudix hydrolase domain-containing protein</fullName>
    </recommendedName>
</protein>
<evidence type="ECO:0000256" key="2">
    <source>
        <dbReference type="ARBA" id="ARBA00022801"/>
    </source>
</evidence>
<comment type="caution">
    <text evidence="4">The sequence shown here is derived from an EMBL/GenBank/DDBJ whole genome shotgun (WGS) entry which is preliminary data.</text>
</comment>
<keyword evidence="2" id="KW-0378">Hydrolase</keyword>
<dbReference type="PANTHER" id="PTHR11839">
    <property type="entry name" value="UDP/ADP-SUGAR PYROPHOSPHATASE"/>
    <property type="match status" value="1"/>
</dbReference>
<evidence type="ECO:0008006" key="6">
    <source>
        <dbReference type="Google" id="ProtNLM"/>
    </source>
</evidence>
<evidence type="ECO:0000313" key="4">
    <source>
        <dbReference type="EMBL" id="KAJ9619712.1"/>
    </source>
</evidence>
<dbReference type="GO" id="GO:0006753">
    <property type="term" value="P:nucleoside phosphate metabolic process"/>
    <property type="evidence" value="ECO:0007669"/>
    <property type="project" value="TreeGrafter"/>
</dbReference>
<gene>
    <name evidence="4" type="ORF">H2204_012580</name>
</gene>
<dbReference type="AlphaFoldDB" id="A0AA38XS77"/>
<dbReference type="CDD" id="cd03424">
    <property type="entry name" value="NUDIX_ADPRase_Nudt5_UGPPase_Nudt14"/>
    <property type="match status" value="1"/>
</dbReference>
<accession>A0AA38XS77</accession>
<evidence type="ECO:0000256" key="1">
    <source>
        <dbReference type="ARBA" id="ARBA00001946"/>
    </source>
</evidence>
<dbReference type="Proteomes" id="UP001172681">
    <property type="component" value="Unassembled WGS sequence"/>
</dbReference>
<proteinExistence type="predicted"/>
<dbReference type="SUPFAM" id="SSF55811">
    <property type="entry name" value="Nudix"/>
    <property type="match status" value="1"/>
</dbReference>
<dbReference type="GO" id="GO:0080042">
    <property type="term" value="F:ADP-glucose pyrophosphohydrolase activity"/>
    <property type="evidence" value="ECO:0007669"/>
    <property type="project" value="TreeGrafter"/>
</dbReference>
<dbReference type="PANTHER" id="PTHR11839:SF18">
    <property type="entry name" value="NUDIX HYDROLASE DOMAIN-CONTAINING PROTEIN"/>
    <property type="match status" value="1"/>
</dbReference>
<feature type="compositionally biased region" description="Low complexity" evidence="3">
    <location>
        <begin position="217"/>
        <end position="240"/>
    </location>
</feature>
<evidence type="ECO:0000256" key="3">
    <source>
        <dbReference type="SAM" id="MobiDB-lite"/>
    </source>
</evidence>
<dbReference type="GO" id="GO:0019693">
    <property type="term" value="P:ribose phosphate metabolic process"/>
    <property type="evidence" value="ECO:0007669"/>
    <property type="project" value="TreeGrafter"/>
</dbReference>
<dbReference type="InterPro" id="IPR015797">
    <property type="entry name" value="NUDIX_hydrolase-like_dom_sf"/>
</dbReference>
<comment type="cofactor">
    <cofactor evidence="1">
        <name>Mg(2+)</name>
        <dbReference type="ChEBI" id="CHEBI:18420"/>
    </cofactor>
</comment>
<keyword evidence="5" id="KW-1185">Reference proteome</keyword>
<organism evidence="4 5">
    <name type="scientific">Knufia peltigerae</name>
    <dbReference type="NCBI Taxonomy" id="1002370"/>
    <lineage>
        <taxon>Eukaryota</taxon>
        <taxon>Fungi</taxon>
        <taxon>Dikarya</taxon>
        <taxon>Ascomycota</taxon>
        <taxon>Pezizomycotina</taxon>
        <taxon>Eurotiomycetes</taxon>
        <taxon>Chaetothyriomycetidae</taxon>
        <taxon>Chaetothyriales</taxon>
        <taxon>Trichomeriaceae</taxon>
        <taxon>Knufia</taxon>
    </lineage>
</organism>
<sequence>MSSSTADLNLPSFVLPCTDPEVRVRFPRCLDADQILQFPAFKIWLRTLNVSLSSQTRNPNHPFKDHPYVLRSIEVQSADFFSSRRRLGFLKLQATITNDLDQHLPGSVFMRGGSVAMLIILTPTDTDDTSSNNDDAAAGEKNSGAHSGGTRLSTEEYVILTIQPRIAIGSLSFIELPAGMIDDSGTFSGAAAKEIVEETGLGISTDDLVDMTQLAISSNNNNPSTNYTTGKCKGKTTTNGQQRDYSEESDNDNNHLQEAIYPSPGACDEFIPIFLARRSMPRDEIESLRGKLTGLRDQGEKITLKVVPLSEVWKVAARDGKTLAAMALYQGLKAEGMI</sequence>
<reference evidence="4" key="1">
    <citation type="submission" date="2022-10" db="EMBL/GenBank/DDBJ databases">
        <title>Culturing micro-colonial fungi from biological soil crusts in the Mojave desert and describing Neophaeococcomyces mojavensis, and introducing the new genera and species Taxawa tesnikishii.</title>
        <authorList>
            <person name="Kurbessoian T."/>
            <person name="Stajich J.E."/>
        </authorList>
    </citation>
    <scope>NUCLEOTIDE SEQUENCE</scope>
    <source>
        <strain evidence="4">TK_35</strain>
    </source>
</reference>
<evidence type="ECO:0000313" key="5">
    <source>
        <dbReference type="Proteomes" id="UP001172681"/>
    </source>
</evidence>
<dbReference type="EMBL" id="JAPDRN010000130">
    <property type="protein sequence ID" value="KAJ9619712.1"/>
    <property type="molecule type" value="Genomic_DNA"/>
</dbReference>